<reference evidence="1" key="1">
    <citation type="journal article" date="2015" name="Nature">
        <title>Complex archaea that bridge the gap between prokaryotes and eukaryotes.</title>
        <authorList>
            <person name="Spang A."/>
            <person name="Saw J.H."/>
            <person name="Jorgensen S.L."/>
            <person name="Zaremba-Niedzwiedzka K."/>
            <person name="Martijn J."/>
            <person name="Lind A.E."/>
            <person name="van Eijk R."/>
            <person name="Schleper C."/>
            <person name="Guy L."/>
            <person name="Ettema T.J."/>
        </authorList>
    </citation>
    <scope>NUCLEOTIDE SEQUENCE</scope>
</reference>
<dbReference type="EMBL" id="LAZR01000403">
    <property type="protein sequence ID" value="KKN70417.1"/>
    <property type="molecule type" value="Genomic_DNA"/>
</dbReference>
<proteinExistence type="predicted"/>
<accession>A0A0F9T6A3</accession>
<gene>
    <name evidence="1" type="ORF">LCGC14_0431120</name>
</gene>
<evidence type="ECO:0000313" key="1">
    <source>
        <dbReference type="EMBL" id="KKN70417.1"/>
    </source>
</evidence>
<organism evidence="1">
    <name type="scientific">marine sediment metagenome</name>
    <dbReference type="NCBI Taxonomy" id="412755"/>
    <lineage>
        <taxon>unclassified sequences</taxon>
        <taxon>metagenomes</taxon>
        <taxon>ecological metagenomes</taxon>
    </lineage>
</organism>
<dbReference type="AlphaFoldDB" id="A0A0F9T6A3"/>
<sequence>MIMKKGVIIETTVLQFQKENKMDRCPEMVSKVCGDESQDYCRLNDMRICELVTKDKCETWEDIKKVGNHRKDQ</sequence>
<name>A0A0F9T6A3_9ZZZZ</name>
<protein>
    <submittedName>
        <fullName evidence="1">Uncharacterized protein</fullName>
    </submittedName>
</protein>
<comment type="caution">
    <text evidence="1">The sequence shown here is derived from an EMBL/GenBank/DDBJ whole genome shotgun (WGS) entry which is preliminary data.</text>
</comment>